<accession>A0A6S7G3K1</accession>
<comment type="caution">
    <text evidence="1">The sequence shown here is derived from an EMBL/GenBank/DDBJ whole genome shotgun (WGS) entry which is preliminary data.</text>
</comment>
<evidence type="ECO:0000313" key="1">
    <source>
        <dbReference type="EMBL" id="CAB3982886.1"/>
    </source>
</evidence>
<dbReference type="Pfam" id="PF15011">
    <property type="entry name" value="CA109-like"/>
    <property type="match status" value="1"/>
</dbReference>
<dbReference type="Proteomes" id="UP001152795">
    <property type="component" value="Unassembled WGS sequence"/>
</dbReference>
<dbReference type="GO" id="GO:0005737">
    <property type="term" value="C:cytoplasm"/>
    <property type="evidence" value="ECO:0007669"/>
    <property type="project" value="TreeGrafter"/>
</dbReference>
<proteinExistence type="predicted"/>
<dbReference type="AlphaFoldDB" id="A0A6S7G3K1"/>
<protein>
    <submittedName>
        <fullName evidence="1">Uncharacterized protein</fullName>
    </submittedName>
</protein>
<gene>
    <name evidence="1" type="ORF">PACLA_8A028817</name>
</gene>
<keyword evidence="2" id="KW-1185">Reference proteome</keyword>
<dbReference type="EMBL" id="CACRXK020000550">
    <property type="protein sequence ID" value="CAB3982886.1"/>
    <property type="molecule type" value="Genomic_DNA"/>
</dbReference>
<dbReference type="PANTHER" id="PTHR16234:SF5">
    <property type="entry name" value="AFG2-INTERACTING RIBOSOME MATURATION FACTOR"/>
    <property type="match status" value="1"/>
</dbReference>
<reference evidence="1" key="1">
    <citation type="submission" date="2020-04" db="EMBL/GenBank/DDBJ databases">
        <authorList>
            <person name="Alioto T."/>
            <person name="Alioto T."/>
            <person name="Gomez Garrido J."/>
        </authorList>
    </citation>
    <scope>NUCLEOTIDE SEQUENCE</scope>
    <source>
        <strain evidence="1">A484AB</strain>
    </source>
</reference>
<evidence type="ECO:0000313" key="2">
    <source>
        <dbReference type="Proteomes" id="UP001152795"/>
    </source>
</evidence>
<dbReference type="PANTHER" id="PTHR16234">
    <property type="entry name" value="SIMILAR TO HYPOTHETICAL PROTEIN FLJ20508"/>
    <property type="match status" value="1"/>
</dbReference>
<organism evidence="1 2">
    <name type="scientific">Paramuricea clavata</name>
    <name type="common">Red gorgonian</name>
    <name type="synonym">Violescent sea-whip</name>
    <dbReference type="NCBI Taxonomy" id="317549"/>
    <lineage>
        <taxon>Eukaryota</taxon>
        <taxon>Metazoa</taxon>
        <taxon>Cnidaria</taxon>
        <taxon>Anthozoa</taxon>
        <taxon>Octocorallia</taxon>
        <taxon>Malacalcyonacea</taxon>
        <taxon>Plexauridae</taxon>
        <taxon>Paramuricea</taxon>
    </lineage>
</organism>
<dbReference type="GO" id="GO:0005634">
    <property type="term" value="C:nucleus"/>
    <property type="evidence" value="ECO:0007669"/>
    <property type="project" value="TreeGrafter"/>
</dbReference>
<dbReference type="OrthoDB" id="6605214at2759"/>
<dbReference type="InterPro" id="IPR029159">
    <property type="entry name" value="CA109-like"/>
</dbReference>
<name>A0A6S7G3K1_PARCT</name>
<sequence>MDEIIKVLKRSFEAVQTTVKQWEETQKSSNGIVESLLNLSEQLQCCEEGSYEHELRNEFPDLKSRVLFKIMKVLEGKMEKLREVLQTFERLKNNLQKVRNTVFQVYTEYSDKVDIENLTTGSPTFPPYVLMFEWIMDITRWYNNLYEQKKDLVNNISYEDKAYFQSLVKKWKDDSSLFRVKGILEQVSMFISGPLQT</sequence>